<name>A0A917LDI4_9BACI</name>
<comment type="caution">
    <text evidence="3">The sequence shown here is derived from an EMBL/GenBank/DDBJ whole genome shotgun (WGS) entry which is preliminary data.</text>
</comment>
<dbReference type="InterPro" id="IPR011251">
    <property type="entry name" value="Luciferase-like_dom"/>
</dbReference>
<evidence type="ECO:0000313" key="3">
    <source>
        <dbReference type="EMBL" id="GGG15244.1"/>
    </source>
</evidence>
<comment type="similarity">
    <text evidence="1">To bacterial alkanal monooxygenase alpha and beta chains.</text>
</comment>
<evidence type="ECO:0000313" key="4">
    <source>
        <dbReference type="Proteomes" id="UP000616608"/>
    </source>
</evidence>
<dbReference type="RefSeq" id="WP_188613622.1">
    <property type="nucleotide sequence ID" value="NZ_BMJT01000002.1"/>
</dbReference>
<dbReference type="AlphaFoldDB" id="A0A917LDI4"/>
<dbReference type="NCBIfam" id="TIGR03558">
    <property type="entry name" value="oxido_grp_1"/>
    <property type="match status" value="1"/>
</dbReference>
<dbReference type="Gene3D" id="3.20.20.30">
    <property type="entry name" value="Luciferase-like domain"/>
    <property type="match status" value="1"/>
</dbReference>
<feature type="domain" description="Luciferase-like" evidence="2">
    <location>
        <begin position="1"/>
        <end position="296"/>
    </location>
</feature>
<dbReference type="Proteomes" id="UP000616608">
    <property type="component" value="Unassembled WGS sequence"/>
</dbReference>
<evidence type="ECO:0000259" key="2">
    <source>
        <dbReference type="Pfam" id="PF00296"/>
    </source>
</evidence>
<evidence type="ECO:0000256" key="1">
    <source>
        <dbReference type="ARBA" id="ARBA00007789"/>
    </source>
</evidence>
<dbReference type="GO" id="GO:0016705">
    <property type="term" value="F:oxidoreductase activity, acting on paired donors, with incorporation or reduction of molecular oxygen"/>
    <property type="evidence" value="ECO:0007669"/>
    <property type="project" value="InterPro"/>
</dbReference>
<organism evidence="3 4">
    <name type="scientific">Lysinibacillus alkalisoli</name>
    <dbReference type="NCBI Taxonomy" id="1911548"/>
    <lineage>
        <taxon>Bacteria</taxon>
        <taxon>Bacillati</taxon>
        <taxon>Bacillota</taxon>
        <taxon>Bacilli</taxon>
        <taxon>Bacillales</taxon>
        <taxon>Bacillaceae</taxon>
        <taxon>Lysinibacillus</taxon>
    </lineage>
</organism>
<proteinExistence type="predicted"/>
<dbReference type="GO" id="GO:0005829">
    <property type="term" value="C:cytosol"/>
    <property type="evidence" value="ECO:0007669"/>
    <property type="project" value="TreeGrafter"/>
</dbReference>
<reference evidence="3" key="1">
    <citation type="journal article" date="2014" name="Int. J. Syst. Evol. Microbiol.">
        <title>Complete genome sequence of Corynebacterium casei LMG S-19264T (=DSM 44701T), isolated from a smear-ripened cheese.</title>
        <authorList>
            <consortium name="US DOE Joint Genome Institute (JGI-PGF)"/>
            <person name="Walter F."/>
            <person name="Albersmeier A."/>
            <person name="Kalinowski J."/>
            <person name="Ruckert C."/>
        </authorList>
    </citation>
    <scope>NUCLEOTIDE SEQUENCE</scope>
    <source>
        <strain evidence="3">CGMCC 1.15760</strain>
    </source>
</reference>
<dbReference type="Pfam" id="PF00296">
    <property type="entry name" value="Bac_luciferase"/>
    <property type="match status" value="1"/>
</dbReference>
<reference evidence="3" key="2">
    <citation type="submission" date="2020-09" db="EMBL/GenBank/DDBJ databases">
        <authorList>
            <person name="Sun Q."/>
            <person name="Zhou Y."/>
        </authorList>
    </citation>
    <scope>NUCLEOTIDE SEQUENCE</scope>
    <source>
        <strain evidence="3">CGMCC 1.15760</strain>
    </source>
</reference>
<dbReference type="SUPFAM" id="SSF51679">
    <property type="entry name" value="Bacterial luciferase-like"/>
    <property type="match status" value="1"/>
</dbReference>
<protein>
    <submittedName>
        <fullName evidence="3">Luciferase</fullName>
    </submittedName>
</protein>
<dbReference type="InterPro" id="IPR036661">
    <property type="entry name" value="Luciferase-like_sf"/>
</dbReference>
<dbReference type="PANTHER" id="PTHR30137">
    <property type="entry name" value="LUCIFERASE-LIKE MONOOXYGENASE"/>
    <property type="match status" value="1"/>
</dbReference>
<keyword evidence="4" id="KW-1185">Reference proteome</keyword>
<dbReference type="EMBL" id="BMJT01000002">
    <property type="protein sequence ID" value="GGG15244.1"/>
    <property type="molecule type" value="Genomic_DNA"/>
</dbReference>
<dbReference type="InterPro" id="IPR019949">
    <property type="entry name" value="CmoO-like"/>
</dbReference>
<gene>
    <name evidence="3" type="ORF">GCM10007425_06920</name>
</gene>
<sequence>MKLSILDQAPVTKGHSPTTALQNSVELAQLGDRLGYERMWLAEHHNTNVFASSAPEISAAYLSAKTERIRIGTGGVMMMHYSPLKLAEVFKTLSAYAPNRIDFGVGRAPGGDGQSMYALAEGRQPMLHNMYEKLDTALSYLQDIPPTDDLYRPVRATPTAVDLPQTWLLGSSGNSALKAAQKGMGYSYAQFFTGEMDKMTLAHYTKNFVPSSFMARPQIVVSYMATVADTEEQAIYEALPQDIWRLNFMKGRIEQLLTPEQAANYPLSELDHMEILNNRKQHLVGSAQQVSDLLQQQQAYYGFDEAMIISIPHSQKQRLKTYQLLAQQLL</sequence>
<dbReference type="InterPro" id="IPR050766">
    <property type="entry name" value="Bact_Lucif_Oxidored"/>
</dbReference>
<dbReference type="FunFam" id="3.20.20.30:FF:000002">
    <property type="entry name" value="LLM class flavin-dependent oxidoreductase"/>
    <property type="match status" value="1"/>
</dbReference>
<accession>A0A917LDI4</accession>
<dbReference type="PANTHER" id="PTHR30137:SF6">
    <property type="entry name" value="LUCIFERASE-LIKE MONOOXYGENASE"/>
    <property type="match status" value="1"/>
</dbReference>